<evidence type="ECO:0000313" key="2">
    <source>
        <dbReference type="EMBL" id="MFK67973.1"/>
    </source>
</evidence>
<organism evidence="1">
    <name type="scientific">Salmonella enterica</name>
    <name type="common">Salmonella choleraesuis</name>
    <dbReference type="NCBI Taxonomy" id="28901"/>
    <lineage>
        <taxon>Bacteria</taxon>
        <taxon>Pseudomonadati</taxon>
        <taxon>Pseudomonadota</taxon>
        <taxon>Gammaproteobacteria</taxon>
        <taxon>Enterobacterales</taxon>
        <taxon>Enterobacteriaceae</taxon>
        <taxon>Salmonella</taxon>
    </lineage>
</organism>
<comment type="caution">
    <text evidence="1">The sequence shown here is derived from an EMBL/GenBank/DDBJ whole genome shotgun (WGS) entry which is preliminary data.</text>
</comment>
<dbReference type="Proteomes" id="UP000885320">
    <property type="component" value="Unassembled WGS sequence"/>
</dbReference>
<dbReference type="EMBL" id="RMTL01000003">
    <property type="protein sequence ID" value="MFK55617.1"/>
    <property type="molecule type" value="Genomic_DNA"/>
</dbReference>
<dbReference type="EMBL" id="RMUA01000001">
    <property type="protein sequence ID" value="MFK67973.1"/>
    <property type="molecule type" value="Genomic_DNA"/>
</dbReference>
<accession>A0A3J8LEJ7</accession>
<name>A0A3J8LEJ7_SALER</name>
<dbReference type="AlphaFoldDB" id="A0A3J8LEJ7"/>
<evidence type="ECO:0000313" key="1">
    <source>
        <dbReference type="EMBL" id="MFK55617.1"/>
    </source>
</evidence>
<protein>
    <submittedName>
        <fullName evidence="1">Uncharacterized protein</fullName>
    </submittedName>
</protein>
<gene>
    <name evidence="1" type="ORF">EEM01_05235</name>
    <name evidence="2" type="ORF">EEN95_00785</name>
</gene>
<sequence length="64" mass="6612">MPTGNHCVRPIYASISAAPSGAIINRYSEKSFSDTASLNAAAIGYTQAAVRDIHGESICASAAR</sequence>
<reference evidence="1" key="1">
    <citation type="submission" date="2018-11" db="EMBL/GenBank/DDBJ databases">
        <authorList>
            <consortium name="PulseNet: The National Subtyping Network for Foodborne Disease Surveillance"/>
            <person name="Tarr C.L."/>
            <person name="Trees E."/>
            <person name="Katz L.S."/>
            <person name="Carleton-Romer H.A."/>
            <person name="Stroika S."/>
            <person name="Kucerova Z."/>
            <person name="Roache K.F."/>
            <person name="Sabol A.L."/>
            <person name="Besser J."/>
            <person name="Gerner-Smidt P."/>
        </authorList>
    </citation>
    <scope>NUCLEOTIDE SEQUENCE [LARGE SCALE GENOMIC DNA]</scope>
    <source>
        <strain evidence="2">PNUSAS057377</strain>
        <strain evidence="1">PNUSAS059842</strain>
    </source>
</reference>
<proteinExistence type="predicted"/>
<dbReference type="Proteomes" id="UP000839509">
    <property type="component" value="Unassembled WGS sequence"/>
</dbReference>